<gene>
    <name evidence="3" type="ORF">SBF1_740025</name>
</gene>
<dbReference type="InterPro" id="IPR014777">
    <property type="entry name" value="4pyrrole_Mease_sub1"/>
</dbReference>
<dbReference type="InterPro" id="IPR011551">
    <property type="entry name" value="NTP_PyrPHydrolase_MazG"/>
</dbReference>
<evidence type="ECO:0000313" key="4">
    <source>
        <dbReference type="Proteomes" id="UP000238916"/>
    </source>
</evidence>
<dbReference type="OrthoDB" id="9808939at2"/>
<dbReference type="InterPro" id="IPR004518">
    <property type="entry name" value="MazG-like_dom"/>
</dbReference>
<dbReference type="AlphaFoldDB" id="A0A2U3LQT2"/>
<dbReference type="InterPro" id="IPR048011">
    <property type="entry name" value="NTP-PPase_MazG-like_C"/>
</dbReference>
<evidence type="ECO:0000313" key="3">
    <source>
        <dbReference type="EMBL" id="SPF54184.1"/>
    </source>
</evidence>
<dbReference type="EMBL" id="OMOF01000712">
    <property type="protein sequence ID" value="SPF54184.1"/>
    <property type="molecule type" value="Genomic_DNA"/>
</dbReference>
<dbReference type="GO" id="GO:0006950">
    <property type="term" value="P:response to stress"/>
    <property type="evidence" value="ECO:0007669"/>
    <property type="project" value="UniProtKB-ARBA"/>
</dbReference>
<dbReference type="GO" id="GO:0046061">
    <property type="term" value="P:dATP catabolic process"/>
    <property type="evidence" value="ECO:0007669"/>
    <property type="project" value="TreeGrafter"/>
</dbReference>
<dbReference type="NCBIfam" id="NF007113">
    <property type="entry name" value="PRK09562.1"/>
    <property type="match status" value="1"/>
</dbReference>
<feature type="domain" description="NTP pyrophosphohydrolase MazG-like" evidence="2">
    <location>
        <begin position="393"/>
        <end position="445"/>
    </location>
</feature>
<proteinExistence type="predicted"/>
<dbReference type="SUPFAM" id="SSF53790">
    <property type="entry name" value="Tetrapyrrole methylase"/>
    <property type="match status" value="1"/>
</dbReference>
<accession>A0A2U3LQT2</accession>
<dbReference type="GO" id="GO:0046052">
    <property type="term" value="P:UTP catabolic process"/>
    <property type="evidence" value="ECO:0007669"/>
    <property type="project" value="TreeGrafter"/>
</dbReference>
<dbReference type="Pfam" id="PF00590">
    <property type="entry name" value="TP_methylase"/>
    <property type="match status" value="1"/>
</dbReference>
<dbReference type="CDD" id="cd11529">
    <property type="entry name" value="NTP-PPase_MazG_Cterm"/>
    <property type="match status" value="1"/>
</dbReference>
<dbReference type="InterPro" id="IPR048015">
    <property type="entry name" value="NTP-PPase_MazG-like_N"/>
</dbReference>
<dbReference type="PANTHER" id="PTHR30522">
    <property type="entry name" value="NUCLEOSIDE TRIPHOSPHATE PYROPHOSPHOHYDROLASE"/>
    <property type="match status" value="1"/>
</dbReference>
<dbReference type="GO" id="GO:0008168">
    <property type="term" value="F:methyltransferase activity"/>
    <property type="evidence" value="ECO:0007669"/>
    <property type="project" value="InterPro"/>
</dbReference>
<evidence type="ECO:0000259" key="1">
    <source>
        <dbReference type="Pfam" id="PF00590"/>
    </source>
</evidence>
<dbReference type="GO" id="GO:0046076">
    <property type="term" value="P:dTTP catabolic process"/>
    <property type="evidence" value="ECO:0007669"/>
    <property type="project" value="TreeGrafter"/>
</dbReference>
<dbReference type="Proteomes" id="UP000238916">
    <property type="component" value="Unassembled WGS sequence"/>
</dbReference>
<sequence>MSSCLHVIGLGPSGLEQLTLGNYRRICGAKKIFVRTMQHPCVQELMDEGVLVDSFDDIYAAESSFEAVYEKITERLRSELLKSSEVIYAIPGHPMVAEKTVQLIEEKLAQEYEVVIHPAMSFVEEIFRVLKFDPIDGVLIRNYDALKDVGLTGQEWLIIPQVYNKLIASEVKLDLMTSYPDDAWVYVTQALGTPLERVDKRPLYEMDHGTFDHLTTIVLPPNSDVISFSKLAKVMATLRSEGGCAWDREQTHDTLKPCLIEESYEVLDAIEKRDMYNLCEELGDLLLQVVFHTQLASEASDFELQDVLQGIIQKLIRRHPHVFGKEKAETAEDVIQTWDRIKKEEKTSGYDEAAFFNDPLGLPALMWASATQRRVAKVGFDWSELDGPWGKVQEELQELKSALADGIGIREELGDLIFSVVNLSRFLKLDAEEVLREAIHKFQNRFLKMVELSQIGGLDFQQLSLGEMDIFWEKAKSQVKSTKLM</sequence>
<dbReference type="NCBIfam" id="TIGR00444">
    <property type="entry name" value="mazG"/>
    <property type="match status" value="1"/>
</dbReference>
<feature type="domain" description="NTP pyrophosphohydrolase MazG-like" evidence="2">
    <location>
        <begin position="250"/>
        <end position="323"/>
    </location>
</feature>
<dbReference type="InterPro" id="IPR035013">
    <property type="entry name" value="YabN_N"/>
</dbReference>
<protein>
    <submittedName>
        <fullName evidence="3">MazG family protein</fullName>
    </submittedName>
</protein>
<organism evidence="3 4">
    <name type="scientific">Candidatus Desulfosporosinus infrequens</name>
    <dbReference type="NCBI Taxonomy" id="2043169"/>
    <lineage>
        <taxon>Bacteria</taxon>
        <taxon>Bacillati</taxon>
        <taxon>Bacillota</taxon>
        <taxon>Clostridia</taxon>
        <taxon>Eubacteriales</taxon>
        <taxon>Desulfitobacteriaceae</taxon>
        <taxon>Desulfosporosinus</taxon>
    </lineage>
</organism>
<dbReference type="GO" id="GO:0046081">
    <property type="term" value="P:dUTP catabolic process"/>
    <property type="evidence" value="ECO:0007669"/>
    <property type="project" value="TreeGrafter"/>
</dbReference>
<dbReference type="InterPro" id="IPR035996">
    <property type="entry name" value="4pyrrol_Methylase_sf"/>
</dbReference>
<dbReference type="FunFam" id="1.10.287.1080:FF:000001">
    <property type="entry name" value="Nucleoside triphosphate pyrophosphohydrolase"/>
    <property type="match status" value="1"/>
</dbReference>
<dbReference type="CDD" id="cd11528">
    <property type="entry name" value="NTP-PPase_MazG_Nterm"/>
    <property type="match status" value="1"/>
</dbReference>
<dbReference type="Gene3D" id="1.10.287.1080">
    <property type="entry name" value="MazG-like"/>
    <property type="match status" value="2"/>
</dbReference>
<name>A0A2U3LQT2_9FIRM</name>
<dbReference type="InterPro" id="IPR024180">
    <property type="entry name" value="Tetrapyrrole_Mease/MazG_pred"/>
</dbReference>
<dbReference type="GO" id="GO:0006203">
    <property type="term" value="P:dGTP catabolic process"/>
    <property type="evidence" value="ECO:0007669"/>
    <property type="project" value="TreeGrafter"/>
</dbReference>
<dbReference type="SUPFAM" id="SSF101386">
    <property type="entry name" value="all-alpha NTP pyrophosphatases"/>
    <property type="match status" value="2"/>
</dbReference>
<dbReference type="InterPro" id="IPR000878">
    <property type="entry name" value="4pyrrol_Mease"/>
</dbReference>
<dbReference type="PIRSF" id="PIRSF002845">
    <property type="entry name" value="Ttrprl_mtas_MazG"/>
    <property type="match status" value="1"/>
</dbReference>
<evidence type="ECO:0000259" key="2">
    <source>
        <dbReference type="Pfam" id="PF03819"/>
    </source>
</evidence>
<dbReference type="GO" id="GO:0046047">
    <property type="term" value="P:TTP catabolic process"/>
    <property type="evidence" value="ECO:0007669"/>
    <property type="project" value="TreeGrafter"/>
</dbReference>
<feature type="domain" description="Tetrapyrrole methylase" evidence="1">
    <location>
        <begin position="5"/>
        <end position="206"/>
    </location>
</feature>
<dbReference type="GO" id="GO:0047429">
    <property type="term" value="F:nucleoside triphosphate diphosphatase activity"/>
    <property type="evidence" value="ECO:0007669"/>
    <property type="project" value="InterPro"/>
</dbReference>
<reference evidence="4" key="1">
    <citation type="submission" date="2018-02" db="EMBL/GenBank/DDBJ databases">
        <authorList>
            <person name="Hausmann B."/>
        </authorList>
    </citation>
    <scope>NUCLEOTIDE SEQUENCE [LARGE SCALE GENOMIC DNA]</scope>
    <source>
        <strain evidence="4">Peat soil MAG SbF1</strain>
    </source>
</reference>
<dbReference type="CDD" id="cd11723">
    <property type="entry name" value="YabN_N_like"/>
    <property type="match status" value="1"/>
</dbReference>
<dbReference type="Pfam" id="PF03819">
    <property type="entry name" value="MazG"/>
    <property type="match status" value="2"/>
</dbReference>
<dbReference type="PANTHER" id="PTHR30522:SF0">
    <property type="entry name" value="NUCLEOSIDE TRIPHOSPHATE PYROPHOSPHOHYDROLASE"/>
    <property type="match status" value="1"/>
</dbReference>
<dbReference type="Gene3D" id="3.40.1010.10">
    <property type="entry name" value="Cobalt-precorrin-4 Transmethylase, Domain 1"/>
    <property type="match status" value="1"/>
</dbReference>